<dbReference type="InterPro" id="IPR005149">
    <property type="entry name" value="Tscrpt_reg_PadR_N"/>
</dbReference>
<protein>
    <submittedName>
        <fullName evidence="2">DNA-binding PadR family transcriptional regulator</fullName>
    </submittedName>
</protein>
<keyword evidence="2" id="KW-0238">DNA-binding</keyword>
<sequence>MGRKDSISSGDLTDTHYYILLSLMTPMHGYAVMQKVEDLTEGHVVMGPGSVYTMIQKLLKAGYIKPSEQAAEQRKSYVITNQGIDIFQKELKRRKKMVEHGENALQMKGEQLP</sequence>
<proteinExistence type="predicted"/>
<reference evidence="2 3" key="1">
    <citation type="submission" date="2018-09" db="EMBL/GenBank/DDBJ databases">
        <title>Genomic Encyclopedia of Archaeal and Bacterial Type Strains, Phase II (KMG-II): from individual species to whole genera.</title>
        <authorList>
            <person name="Goeker M."/>
        </authorList>
    </citation>
    <scope>NUCLEOTIDE SEQUENCE [LARGE SCALE GENOMIC DNA]</scope>
    <source>
        <strain evidence="2 3">DSM 17008</strain>
    </source>
</reference>
<dbReference type="EMBL" id="RAPK01000011">
    <property type="protein sequence ID" value="RKD69698.1"/>
    <property type="molecule type" value="Genomic_DNA"/>
</dbReference>
<evidence type="ECO:0000313" key="3">
    <source>
        <dbReference type="Proteomes" id="UP000285120"/>
    </source>
</evidence>
<dbReference type="InterPro" id="IPR036390">
    <property type="entry name" value="WH_DNA-bd_sf"/>
</dbReference>
<accession>A0A419UX26</accession>
<dbReference type="Gene3D" id="1.10.10.10">
    <property type="entry name" value="Winged helix-like DNA-binding domain superfamily/Winged helix DNA-binding domain"/>
    <property type="match status" value="1"/>
</dbReference>
<dbReference type="Pfam" id="PF03551">
    <property type="entry name" value="PadR"/>
    <property type="match status" value="1"/>
</dbReference>
<dbReference type="SUPFAM" id="SSF46785">
    <property type="entry name" value="Winged helix' DNA-binding domain"/>
    <property type="match status" value="1"/>
</dbReference>
<dbReference type="PANTHER" id="PTHR33169:SF13">
    <property type="entry name" value="PADR-FAMILY TRANSCRIPTIONAL REGULATOR"/>
    <property type="match status" value="1"/>
</dbReference>
<evidence type="ECO:0000259" key="1">
    <source>
        <dbReference type="Pfam" id="PF03551"/>
    </source>
</evidence>
<dbReference type="RefSeq" id="WP_120194257.1">
    <property type="nucleotide sequence ID" value="NZ_RAPK01000011.1"/>
</dbReference>
<dbReference type="Proteomes" id="UP000285120">
    <property type="component" value="Unassembled WGS sequence"/>
</dbReference>
<dbReference type="AlphaFoldDB" id="A0A419UX26"/>
<dbReference type="OrthoDB" id="9814826at2"/>
<name>A0A419UX26_9BACL</name>
<dbReference type="InterPro" id="IPR052509">
    <property type="entry name" value="Metal_resp_DNA-bind_regulator"/>
</dbReference>
<dbReference type="InterPro" id="IPR036388">
    <property type="entry name" value="WH-like_DNA-bd_sf"/>
</dbReference>
<keyword evidence="3" id="KW-1185">Reference proteome</keyword>
<feature type="domain" description="Transcription regulator PadR N-terminal" evidence="1">
    <location>
        <begin position="25"/>
        <end position="85"/>
    </location>
</feature>
<evidence type="ECO:0000313" key="2">
    <source>
        <dbReference type="EMBL" id="RKD69698.1"/>
    </source>
</evidence>
<dbReference type="PANTHER" id="PTHR33169">
    <property type="entry name" value="PADR-FAMILY TRANSCRIPTIONAL REGULATOR"/>
    <property type="match status" value="1"/>
</dbReference>
<organism evidence="2 3">
    <name type="scientific">Sinobaca qinghaiensis</name>
    <dbReference type="NCBI Taxonomy" id="342944"/>
    <lineage>
        <taxon>Bacteria</taxon>
        <taxon>Bacillati</taxon>
        <taxon>Bacillota</taxon>
        <taxon>Bacilli</taxon>
        <taxon>Bacillales</taxon>
        <taxon>Sporolactobacillaceae</taxon>
        <taxon>Sinobaca</taxon>
    </lineage>
</organism>
<comment type="caution">
    <text evidence="2">The sequence shown here is derived from an EMBL/GenBank/DDBJ whole genome shotgun (WGS) entry which is preliminary data.</text>
</comment>
<gene>
    <name evidence="2" type="ORF">ATL39_3125</name>
</gene>
<dbReference type="GO" id="GO:0003677">
    <property type="term" value="F:DNA binding"/>
    <property type="evidence" value="ECO:0007669"/>
    <property type="project" value="UniProtKB-KW"/>
</dbReference>